<feature type="compositionally biased region" description="Polar residues" evidence="1">
    <location>
        <begin position="59"/>
        <end position="89"/>
    </location>
</feature>
<sequence>MAAAGDQLDLSGIVLDPPVEPTTAGSPIDWSGITIEPPIDPATGGSQVDWSGVSLEAPVSTTTGGNPDWSNDTPEDQGSTATEQPNNNK</sequence>
<feature type="region of interest" description="Disordered" evidence="1">
    <location>
        <begin position="1"/>
        <end position="89"/>
    </location>
</feature>
<protein>
    <submittedName>
        <fullName evidence="2">Uncharacterized protein</fullName>
    </submittedName>
</protein>
<evidence type="ECO:0000313" key="3">
    <source>
        <dbReference type="Proteomes" id="UP000007800"/>
    </source>
</evidence>
<dbReference type="EMBL" id="GG677372">
    <property type="protein sequence ID" value="EER10554.1"/>
    <property type="molecule type" value="Genomic_DNA"/>
</dbReference>
<dbReference type="GeneID" id="9038596"/>
<name>C5KY86_PERM5</name>
<dbReference type="AlphaFoldDB" id="C5KY86"/>
<dbReference type="OrthoDB" id="453915at2759"/>
<gene>
    <name evidence="2" type="ORF">Pmar_PMAR005686</name>
</gene>
<keyword evidence="3" id="KW-1185">Reference proteome</keyword>
<reference evidence="2 3" key="1">
    <citation type="submission" date="2008-07" db="EMBL/GenBank/DDBJ databases">
        <authorList>
            <person name="El-Sayed N."/>
            <person name="Caler E."/>
            <person name="Inman J."/>
            <person name="Amedeo P."/>
            <person name="Hass B."/>
            <person name="Wortman J."/>
        </authorList>
    </citation>
    <scope>NUCLEOTIDE SEQUENCE [LARGE SCALE GENOMIC DNA]</scope>
    <source>
        <strain evidence="3">ATCC 50983 / TXsc</strain>
    </source>
</reference>
<accession>C5KY86</accession>
<evidence type="ECO:0000256" key="1">
    <source>
        <dbReference type="SAM" id="MobiDB-lite"/>
    </source>
</evidence>
<dbReference type="InParanoid" id="C5KY86"/>
<dbReference type="RefSeq" id="XP_002778759.1">
    <property type="nucleotide sequence ID" value="XM_002778713.1"/>
</dbReference>
<dbReference type="Proteomes" id="UP000007800">
    <property type="component" value="Unassembled WGS sequence"/>
</dbReference>
<organism evidence="3">
    <name type="scientific">Perkinsus marinus (strain ATCC 50983 / TXsc)</name>
    <dbReference type="NCBI Taxonomy" id="423536"/>
    <lineage>
        <taxon>Eukaryota</taxon>
        <taxon>Sar</taxon>
        <taxon>Alveolata</taxon>
        <taxon>Perkinsozoa</taxon>
        <taxon>Perkinsea</taxon>
        <taxon>Perkinsida</taxon>
        <taxon>Perkinsidae</taxon>
        <taxon>Perkinsus</taxon>
    </lineage>
</organism>
<evidence type="ECO:0000313" key="2">
    <source>
        <dbReference type="EMBL" id="EER10554.1"/>
    </source>
</evidence>
<proteinExistence type="predicted"/>